<dbReference type="Gene3D" id="3.40.50.1000">
    <property type="entry name" value="HAD superfamily/HAD-like"/>
    <property type="match status" value="1"/>
</dbReference>
<dbReference type="KEGG" id="ome:OLMES_0772"/>
<dbReference type="InterPro" id="IPR023214">
    <property type="entry name" value="HAD_sf"/>
</dbReference>
<keyword evidence="5" id="KW-1185">Reference proteome</keyword>
<dbReference type="Proteomes" id="UP000196027">
    <property type="component" value="Chromosome"/>
</dbReference>
<evidence type="ECO:0000313" key="4">
    <source>
        <dbReference type="EMBL" id="ARU54864.1"/>
    </source>
</evidence>
<organism evidence="4 5">
    <name type="scientific">Oleiphilus messinensis</name>
    <dbReference type="NCBI Taxonomy" id="141451"/>
    <lineage>
        <taxon>Bacteria</taxon>
        <taxon>Pseudomonadati</taxon>
        <taxon>Pseudomonadota</taxon>
        <taxon>Gammaproteobacteria</taxon>
        <taxon>Oceanospirillales</taxon>
        <taxon>Oleiphilaceae</taxon>
        <taxon>Oleiphilus</taxon>
    </lineage>
</organism>
<dbReference type="Gene3D" id="1.20.1440.100">
    <property type="entry name" value="SG protein - dephosphorylation function"/>
    <property type="match status" value="1"/>
</dbReference>
<protein>
    <submittedName>
        <fullName evidence="4">HAD-superfamily hydrolase</fullName>
    </submittedName>
</protein>
<name>A0A1Y0I5Z7_9GAMM</name>
<evidence type="ECO:0000256" key="2">
    <source>
        <dbReference type="ARBA" id="ARBA00022801"/>
    </source>
</evidence>
<keyword evidence="2 4" id="KW-0378">Hydrolase</keyword>
<keyword evidence="3" id="KW-0460">Magnesium</keyword>
<dbReference type="InterPro" id="IPR036412">
    <property type="entry name" value="HAD-like_sf"/>
</dbReference>
<dbReference type="InterPro" id="IPR050582">
    <property type="entry name" value="HAD-like_SerB"/>
</dbReference>
<evidence type="ECO:0000313" key="5">
    <source>
        <dbReference type="Proteomes" id="UP000196027"/>
    </source>
</evidence>
<dbReference type="SUPFAM" id="SSF56784">
    <property type="entry name" value="HAD-like"/>
    <property type="match status" value="1"/>
</dbReference>
<dbReference type="AlphaFoldDB" id="A0A1Y0I5Z7"/>
<gene>
    <name evidence="4" type="ORF">OLMES_0772</name>
</gene>
<dbReference type="PANTHER" id="PTHR43344">
    <property type="entry name" value="PHOSPHOSERINE PHOSPHATASE"/>
    <property type="match status" value="1"/>
</dbReference>
<reference evidence="4 5" key="1">
    <citation type="submission" date="2017-05" db="EMBL/GenBank/DDBJ databases">
        <title>Genomic insights into alkan degradation activity of Oleiphilus messinensis.</title>
        <authorList>
            <person name="Kozyavkin S.A."/>
            <person name="Slesarev A.I."/>
            <person name="Golyshin P.N."/>
            <person name="Korzhenkov A."/>
            <person name="Golyshina O.N."/>
            <person name="Toshchakov S.V."/>
        </authorList>
    </citation>
    <scope>NUCLEOTIDE SEQUENCE [LARGE SCALE GENOMIC DNA]</scope>
    <source>
        <strain evidence="4 5">ME102</strain>
    </source>
</reference>
<keyword evidence="1" id="KW-0479">Metal-binding</keyword>
<proteinExistence type="predicted"/>
<dbReference type="OrthoDB" id="9784466at2"/>
<dbReference type="NCBIfam" id="TIGR01488">
    <property type="entry name" value="HAD-SF-IB"/>
    <property type="match status" value="1"/>
</dbReference>
<dbReference type="PANTHER" id="PTHR43344:SF13">
    <property type="entry name" value="PHOSPHATASE RV3661-RELATED"/>
    <property type="match status" value="1"/>
</dbReference>
<dbReference type="EMBL" id="CP021425">
    <property type="protein sequence ID" value="ARU54864.1"/>
    <property type="molecule type" value="Genomic_DNA"/>
</dbReference>
<evidence type="ECO:0000256" key="3">
    <source>
        <dbReference type="ARBA" id="ARBA00022842"/>
    </source>
</evidence>
<accession>A0A1Y0I5Z7</accession>
<dbReference type="GO" id="GO:0016787">
    <property type="term" value="F:hydrolase activity"/>
    <property type="evidence" value="ECO:0007669"/>
    <property type="project" value="UniProtKB-KW"/>
</dbReference>
<dbReference type="GO" id="GO:0046872">
    <property type="term" value="F:metal ion binding"/>
    <property type="evidence" value="ECO:0007669"/>
    <property type="project" value="UniProtKB-KW"/>
</dbReference>
<dbReference type="CDD" id="cd02612">
    <property type="entry name" value="HAD_PGPPase"/>
    <property type="match status" value="1"/>
</dbReference>
<dbReference type="InterPro" id="IPR006385">
    <property type="entry name" value="HAD_hydro_SerB1"/>
</dbReference>
<dbReference type="RefSeq" id="WP_087460028.1">
    <property type="nucleotide sequence ID" value="NZ_CP021425.1"/>
</dbReference>
<dbReference type="Pfam" id="PF12710">
    <property type="entry name" value="HAD"/>
    <property type="match status" value="1"/>
</dbReference>
<evidence type="ECO:0000256" key="1">
    <source>
        <dbReference type="ARBA" id="ARBA00022723"/>
    </source>
</evidence>
<dbReference type="NCBIfam" id="TIGR01490">
    <property type="entry name" value="HAD-SF-IB-hyp1"/>
    <property type="match status" value="1"/>
</dbReference>
<sequence length="217" mass="24573">MALAIFDLDNTLIAGDSDHAWGQFLVEEGIVDAITFKRANDQFYQDYLDGCLDMDKYLEFSLAPLAQFSESTLLAWREQFIEQKIQPMILEKALELLAEHRQKQDKLLIITATNEFVTEPIAKILDIPHLIATVPEKIDNCYTGRATGVPSFQSGKVERLNAWLESENETLAGSSFYSDSHNDLPLLNVVEYPVAVDPDVTLRNHAETNNWKVISLR</sequence>